<dbReference type="NCBIfam" id="TIGR01578">
    <property type="entry name" value="MiaB-like-B"/>
    <property type="match status" value="1"/>
</dbReference>
<dbReference type="InterPro" id="IPR006466">
    <property type="entry name" value="MiaB-like_arc_euk"/>
</dbReference>
<feature type="domain" description="TRAM" evidence="12">
    <location>
        <begin position="391"/>
        <end position="453"/>
    </location>
</feature>
<dbReference type="CDD" id="cd01335">
    <property type="entry name" value="Radical_SAM"/>
    <property type="match status" value="1"/>
</dbReference>
<protein>
    <recommendedName>
        <fullName evidence="11">tRNA-t(6)A37 methylthiotransferase</fullName>
        <ecNumber evidence="11">2.8.4.5</ecNumber>
    </recommendedName>
</protein>
<evidence type="ECO:0000259" key="12">
    <source>
        <dbReference type="PROSITE" id="PS50926"/>
    </source>
</evidence>
<reference evidence="15 16" key="1">
    <citation type="submission" date="2017-02" db="EMBL/GenBank/DDBJ databases">
        <title>isolation and characterization of a novel temperate virus Aeropyrum globular virus 1 infecting hyperthermophilic archaeon Aeropyrum.</title>
        <authorList>
            <person name="Yumiya M."/>
            <person name="Yoshida T."/>
            <person name="Sako Y."/>
        </authorList>
    </citation>
    <scope>NUCLEOTIDE SEQUENCE [LARGE SCALE GENOMIC DNA]</scope>
    <source>
        <strain evidence="15 16">YK1-12-2013</strain>
    </source>
</reference>
<comment type="caution">
    <text evidence="15">The sequence shown here is derived from an EMBL/GenBank/DDBJ whole genome shotgun (WGS) entry which is preliminary data.</text>
</comment>
<dbReference type="InterPro" id="IPR005839">
    <property type="entry name" value="Methylthiotransferase"/>
</dbReference>
<feature type="domain" description="MTTase N-terminal" evidence="13">
    <location>
        <begin position="24"/>
        <end position="136"/>
    </location>
</feature>
<dbReference type="GO" id="GO:0046872">
    <property type="term" value="F:metal ion binding"/>
    <property type="evidence" value="ECO:0007669"/>
    <property type="project" value="UniProtKB-UniRule"/>
</dbReference>
<dbReference type="SFLD" id="SFLDG01082">
    <property type="entry name" value="B12-binding_domain_containing"/>
    <property type="match status" value="1"/>
</dbReference>
<evidence type="ECO:0000256" key="3">
    <source>
        <dbReference type="ARBA" id="ARBA00022485"/>
    </source>
</evidence>
<dbReference type="InterPro" id="IPR013848">
    <property type="entry name" value="Methylthiotransferase_N"/>
</dbReference>
<evidence type="ECO:0000256" key="2">
    <source>
        <dbReference type="ARBA" id="ARBA00008616"/>
    </source>
</evidence>
<evidence type="ECO:0000259" key="14">
    <source>
        <dbReference type="PROSITE" id="PS51918"/>
    </source>
</evidence>
<keyword evidence="5 11" id="KW-0949">S-adenosyl-L-methionine</keyword>
<evidence type="ECO:0000256" key="6">
    <source>
        <dbReference type="ARBA" id="ARBA00022694"/>
    </source>
</evidence>
<evidence type="ECO:0000313" key="16">
    <source>
        <dbReference type="Proteomes" id="UP000291213"/>
    </source>
</evidence>
<name>A0A401H9J1_AERPX</name>
<dbReference type="SFLD" id="SFLDS00029">
    <property type="entry name" value="Radical_SAM"/>
    <property type="match status" value="1"/>
</dbReference>
<dbReference type="EC" id="2.8.4.5" evidence="11"/>
<dbReference type="PANTHER" id="PTHR11918:SF45">
    <property type="entry name" value="THREONYLCARBAMOYLADENOSINE TRNA METHYLTHIOTRANSFERASE"/>
    <property type="match status" value="1"/>
</dbReference>
<dbReference type="GO" id="GO:0035598">
    <property type="term" value="F:tRNA (N(6)-L-threonylcarbamoyladenosine(37)-C(2))-methylthiotransferase activity"/>
    <property type="evidence" value="ECO:0007669"/>
    <property type="project" value="UniProtKB-UniRule"/>
</dbReference>
<dbReference type="SFLD" id="SFLDG01061">
    <property type="entry name" value="methylthiotransferase"/>
    <property type="match status" value="1"/>
</dbReference>
<comment type="similarity">
    <text evidence="2 11">Belongs to the methylthiotransferase family. CDKAL1 subfamily.</text>
</comment>
<dbReference type="PROSITE" id="PS50926">
    <property type="entry name" value="TRAM"/>
    <property type="match status" value="1"/>
</dbReference>
<dbReference type="SUPFAM" id="SSF102114">
    <property type="entry name" value="Radical SAM enzymes"/>
    <property type="match status" value="1"/>
</dbReference>
<dbReference type="PROSITE" id="PS51918">
    <property type="entry name" value="RADICAL_SAM"/>
    <property type="match status" value="1"/>
</dbReference>
<dbReference type="Pfam" id="PF04055">
    <property type="entry name" value="Radical_SAM"/>
    <property type="match status" value="1"/>
</dbReference>
<keyword evidence="8 11" id="KW-0408">Iron</keyword>
<dbReference type="Gene3D" id="3.80.30.20">
    <property type="entry name" value="tm_1862 like domain"/>
    <property type="match status" value="1"/>
</dbReference>
<dbReference type="RefSeq" id="WP_243637263.1">
    <property type="nucleotide sequence ID" value="NZ_BDMD01000043.1"/>
</dbReference>
<keyword evidence="7 11" id="KW-0479">Metal-binding</keyword>
<dbReference type="InterPro" id="IPR058240">
    <property type="entry name" value="rSAM_sf"/>
</dbReference>
<evidence type="ECO:0000256" key="4">
    <source>
        <dbReference type="ARBA" id="ARBA00022679"/>
    </source>
</evidence>
<dbReference type="Gene3D" id="3.40.50.12160">
    <property type="entry name" value="Methylthiotransferase, N-terminal domain"/>
    <property type="match status" value="1"/>
</dbReference>
<feature type="domain" description="Radical SAM core" evidence="14">
    <location>
        <begin position="156"/>
        <end position="388"/>
    </location>
</feature>
<evidence type="ECO:0000256" key="1">
    <source>
        <dbReference type="ARBA" id="ARBA00002399"/>
    </source>
</evidence>
<evidence type="ECO:0000259" key="13">
    <source>
        <dbReference type="PROSITE" id="PS51449"/>
    </source>
</evidence>
<dbReference type="SMART" id="SM00729">
    <property type="entry name" value="Elp3"/>
    <property type="match status" value="1"/>
</dbReference>
<comment type="function">
    <text evidence="1 11">Catalyzes the methylthiolation of N6-threonylcarbamoyladenosine (t(6)A), leading to the formation of 2-methylthio-N6-threonylcarbamoyladenosine (ms(2)t(6)A) at position 37 in tRNAs that read codons beginning with adenine.</text>
</comment>
<dbReference type="FunFam" id="3.80.30.20:FF:000002">
    <property type="entry name" value="threonylcarbamoyladenosine tRNA methylthiotransferase isoform X2"/>
    <property type="match status" value="1"/>
</dbReference>
<dbReference type="InterPro" id="IPR023404">
    <property type="entry name" value="rSAM_horseshoe"/>
</dbReference>
<evidence type="ECO:0000256" key="5">
    <source>
        <dbReference type="ARBA" id="ARBA00022691"/>
    </source>
</evidence>
<evidence type="ECO:0000256" key="8">
    <source>
        <dbReference type="ARBA" id="ARBA00023004"/>
    </source>
</evidence>
<dbReference type="InterPro" id="IPR002792">
    <property type="entry name" value="TRAM_dom"/>
</dbReference>
<dbReference type="Proteomes" id="UP000291213">
    <property type="component" value="Unassembled WGS sequence"/>
</dbReference>
<keyword evidence="9 11" id="KW-0411">Iron-sulfur</keyword>
<comment type="catalytic activity">
    <reaction evidence="10 11">
        <text>N(6)-L-threonylcarbamoyladenosine(37) in tRNA + (sulfur carrier)-SH + AH2 + 2 S-adenosyl-L-methionine = 2-methylsulfanyl-N(6)-L-threonylcarbamoyladenosine(37) in tRNA + (sulfur carrier)-H + 5'-deoxyadenosine + L-methionine + A + S-adenosyl-L-homocysteine + 2 H(+)</text>
        <dbReference type="Rhea" id="RHEA:37075"/>
        <dbReference type="Rhea" id="RHEA-COMP:10163"/>
        <dbReference type="Rhea" id="RHEA-COMP:11092"/>
        <dbReference type="Rhea" id="RHEA-COMP:14737"/>
        <dbReference type="Rhea" id="RHEA-COMP:14739"/>
        <dbReference type="ChEBI" id="CHEBI:13193"/>
        <dbReference type="ChEBI" id="CHEBI:15378"/>
        <dbReference type="ChEBI" id="CHEBI:17319"/>
        <dbReference type="ChEBI" id="CHEBI:17499"/>
        <dbReference type="ChEBI" id="CHEBI:29917"/>
        <dbReference type="ChEBI" id="CHEBI:57844"/>
        <dbReference type="ChEBI" id="CHEBI:57856"/>
        <dbReference type="ChEBI" id="CHEBI:59789"/>
        <dbReference type="ChEBI" id="CHEBI:64428"/>
        <dbReference type="ChEBI" id="CHEBI:74418"/>
        <dbReference type="ChEBI" id="CHEBI:74420"/>
        <dbReference type="EC" id="2.8.4.5"/>
    </reaction>
</comment>
<dbReference type="InterPro" id="IPR038135">
    <property type="entry name" value="Methylthiotransferase_N_sf"/>
</dbReference>
<evidence type="ECO:0000256" key="7">
    <source>
        <dbReference type="ARBA" id="ARBA00022723"/>
    </source>
</evidence>
<dbReference type="NCBIfam" id="TIGR00089">
    <property type="entry name" value="MiaB/RimO family radical SAM methylthiotransferase"/>
    <property type="match status" value="1"/>
</dbReference>
<keyword evidence="4 11" id="KW-0808">Transferase</keyword>
<dbReference type="InterPro" id="IPR007197">
    <property type="entry name" value="rSAM"/>
</dbReference>
<dbReference type="InterPro" id="IPR006638">
    <property type="entry name" value="Elp3/MiaA/NifB-like_rSAM"/>
</dbReference>
<dbReference type="PANTHER" id="PTHR11918">
    <property type="entry name" value="RADICAL SAM PROTEINS"/>
    <property type="match status" value="1"/>
</dbReference>
<keyword evidence="3 11" id="KW-0004">4Fe-4S</keyword>
<organism evidence="15 16">
    <name type="scientific">Aeropyrum pernix</name>
    <dbReference type="NCBI Taxonomy" id="56636"/>
    <lineage>
        <taxon>Archaea</taxon>
        <taxon>Thermoproteota</taxon>
        <taxon>Thermoprotei</taxon>
        <taxon>Desulfurococcales</taxon>
        <taxon>Desulfurococcaceae</taxon>
        <taxon>Aeropyrum</taxon>
    </lineage>
</organism>
<dbReference type="AlphaFoldDB" id="A0A401H9J1"/>
<evidence type="ECO:0000256" key="10">
    <source>
        <dbReference type="ARBA" id="ARBA00051661"/>
    </source>
</evidence>
<dbReference type="Pfam" id="PF01938">
    <property type="entry name" value="TRAM"/>
    <property type="match status" value="1"/>
</dbReference>
<evidence type="ECO:0000313" key="15">
    <source>
        <dbReference type="EMBL" id="GBF09136.1"/>
    </source>
</evidence>
<dbReference type="Pfam" id="PF00919">
    <property type="entry name" value="UPF0004"/>
    <property type="match status" value="1"/>
</dbReference>
<accession>A0A401H9J1</accession>
<evidence type="ECO:0000256" key="11">
    <source>
        <dbReference type="RuleBase" id="RU368081"/>
    </source>
</evidence>
<dbReference type="PROSITE" id="PS51449">
    <property type="entry name" value="MTTASE_N"/>
    <property type="match status" value="1"/>
</dbReference>
<dbReference type="EMBL" id="BDMD01000043">
    <property type="protein sequence ID" value="GBF09136.1"/>
    <property type="molecule type" value="Genomic_DNA"/>
</dbReference>
<comment type="cofactor">
    <cofactor evidence="11">
        <name>[4Fe-4S] cluster</name>
        <dbReference type="ChEBI" id="CHEBI:49883"/>
    </cofactor>
    <text evidence="11">Binds 1 or 2 [4Fe-4S] cluster. One cluster is coordinated with 3 cysteines and an exchangeable S-adenosyl-L-methionine.</text>
</comment>
<proteinExistence type="inferred from homology"/>
<gene>
    <name evidence="15" type="ORF">apy_08610</name>
</gene>
<keyword evidence="6 11" id="KW-0819">tRNA processing</keyword>
<sequence>MECAEKVEAEIPGQAGRRAGKPSRTYYLEVYGCSLSEFDALIMASRLEEAGYRRVARPEDADVILVNTCAVRLDTEQRIAERLEKLRLQLPDRKYVVAGCLVKARPGLVARLVPEASLLAPQAVERVLDAVDALESGRRLVVLDGRRDTRSMPQLPITDAVVTVMIQEGCLGDCSFCITKVARRQVRSYSPRVIVERVREAVERGAREIRLTGTDVAVYGVDLPGKPNLADLVAAILEKVEGDYRIRVGMMTPDQVEPYLDSLLDVYKDERVYKYFHLPVQSGDDEVLKIMKRNYTVSEYKAIHRRIKSRFPDAMIATDIIVGHPGETWEAFWNTVRLVEELRFEKVHLAQYSLRPHTEAASMEQVPDSVKKERSRILGKIVAEIGLEINRRYVGRRVRALVTERSWREGSMTGRLDNYTPIILPYEERAMGRWVYAEVEEATFFDLRSSRFEPAP</sequence>
<dbReference type="GO" id="GO:0051539">
    <property type="term" value="F:4 iron, 4 sulfur cluster binding"/>
    <property type="evidence" value="ECO:0007669"/>
    <property type="project" value="UniProtKB-UniRule"/>
</dbReference>
<evidence type="ECO:0000256" key="9">
    <source>
        <dbReference type="ARBA" id="ARBA00023014"/>
    </source>
</evidence>